<dbReference type="RefSeq" id="WP_317836156.1">
    <property type="nucleotide sequence ID" value="NZ_CP136920.1"/>
</dbReference>
<evidence type="ECO:0000313" key="2">
    <source>
        <dbReference type="EMBL" id="WOO43594.1"/>
    </source>
</evidence>
<keyword evidence="1" id="KW-0732">Signal</keyword>
<dbReference type="Proteomes" id="UP001304300">
    <property type="component" value="Chromosome"/>
</dbReference>
<feature type="chain" id="PRO_5042893192" evidence="1">
    <location>
        <begin position="31"/>
        <end position="4188"/>
    </location>
</feature>
<evidence type="ECO:0000313" key="3">
    <source>
        <dbReference type="Proteomes" id="UP001304300"/>
    </source>
</evidence>
<reference evidence="2 3" key="1">
    <citation type="submission" date="2023-10" db="EMBL/GenBank/DDBJ databases">
        <title>Rubellicoccus peritrichatus gen. nov., sp. nov., isolated from an algae of coral reef tank.</title>
        <authorList>
            <person name="Luo J."/>
        </authorList>
    </citation>
    <scope>NUCLEOTIDE SEQUENCE [LARGE SCALE GENOMIC DNA]</scope>
    <source>
        <strain evidence="2 3">CR14</strain>
    </source>
</reference>
<proteinExistence type="predicted"/>
<feature type="signal peptide" evidence="1">
    <location>
        <begin position="1"/>
        <end position="30"/>
    </location>
</feature>
<dbReference type="KEGG" id="puo:RZN69_10890"/>
<dbReference type="EMBL" id="CP136920">
    <property type="protein sequence ID" value="WOO43594.1"/>
    <property type="molecule type" value="Genomic_DNA"/>
</dbReference>
<organism evidence="2 3">
    <name type="scientific">Rubellicoccus peritrichatus</name>
    <dbReference type="NCBI Taxonomy" id="3080537"/>
    <lineage>
        <taxon>Bacteria</taxon>
        <taxon>Pseudomonadati</taxon>
        <taxon>Verrucomicrobiota</taxon>
        <taxon>Opitutia</taxon>
        <taxon>Puniceicoccales</taxon>
        <taxon>Cerasicoccaceae</taxon>
        <taxon>Rubellicoccus</taxon>
    </lineage>
</organism>
<accession>A0AAQ3LJV5</accession>
<gene>
    <name evidence="2" type="ORF">RZN69_10890</name>
</gene>
<sequence length="4188" mass="459558">MKIGVPILNCAWKALTAVITSALLSTQVFGVTKEGQALAAALEDYNGEGVRIIQITPGPIDDSSTPEYGFYVLGSLKDTTGVIWNGQRFEAIANEDDADITDTDDDLYIRPIAFVAQVSLTGQVNWLRFFVAHADEDLEDEDYTASGASVHDADGDWLINPLGTYFNEELPRRMGGVSVYEDFGIVVAVNCMSYSRLFGADADEETTQYSEDYSDSGTSVDFLGSTALYVDDGASSSAVRSDTYTTGVTNLGAIFDFDGNVTGKFSLEGSQVFDSGPTVSVPTWISDLYFDQDANVYFSGFSDFVAGAQTKFKFNTGDFQLEGNLSTTMLADSLSGFTVENEGDDYTVSFSGSTVDWRTQGFVGKVSAFGSQSTLHTFVNVLQEYVEYDSSGSAFQPFENTTNSNYTDFNDVQLFWGMPLRITTNDDGDAFVAVGTTFNGDSSYYARNSLNSTSEPFYVYQSGEVQMLTLFRLDDDLGTDDGDVTHTGGYYTSGSEAYDVGLAAQYLHPGTLVATSDRVYLPMTQYSLSHYFSNGSLDEYRLIGGVVCFGQDNKNIAQNDFLGELSENSSSVAASLYSWQYDTSLDAPFDLSLRRVVAYGKETDSDGGWETGSGSTRDVFFDDEDNLFWSGSFQKPAGVEVTVLAWNPLDLADPDTGEPEALTELDSMGEDNSNYFASFDDVKIDFYVGALDSELNWISMVGAVDDGDLELPEDNLFIQAAITDDQEVFLMGELLAGDDNTVKFVRPSVSNNNYEITNTSDSIDEAYHAYFSWDYDSSSETYSLSPVTGYSIFLDIPSYIEEDWLDPSDVGIDNALQPIAGTAIIREAETVAIGLPYRLYFDVEGNLTHRANKPGDASTSDLSTDDRRIRFTFDSLALVGDSSTAEQGTNYLEFTLEEDATITVDYLDEYLTTWTVNGSPSSDWDLYDSGTQFALPEPDPDEQTYYMTRDDPSTPSVMGSVSAPATNSNGIITGARYVVTSFTREMYDIAQGLELIGGNEEIILGDSGDYTSTGAFTFQIKFEELAFDDSYEPYLLTFDDDFALQLTMSSETDGDYLSIVLLDGTTEKLSMGSTLFDDDVFSGMLTVTLDTTAENSGSDAYNAALLVLNGDGDLVYSEYEYESDFYSYSLPTTDNGIVSDTSYNDESIDGLTAVISQIRIWDIALTEDDVETYGNSVPLGTEDDLVGAWYFGRNEGSTAEDLTDNDNDAILADFSESNSYVSIVSSTPSTETVTPSTYSASDIALTSYSNTGPVDLTVEMQKQYELVVSSTEFEGLPSVMPVVWTFDEEPTLPEDLKTTDPTTNEDGYTGIGTYWVNADEYVVVGCFQHSGGGDALKGWSNISGLGIDSTQDKSVSLSDALTADTPLINTLSSGLTVDVIEESEDGDDAIDLTFNTGVGTNDIANNNYYNGNFYYFDAEQITSEITVQWTMDNPVFYFTDEDDADDTDAAFAIGDKLYPFDTTSSDIRNQVSYTDADGNVTEGYILHVFYSALGIDESYYDGSDSSKSIEYRIVNTANGEPAYELISAIKSSSSANTILGWNNEAQALVAMQPGTVEIQWDIEVTTYDNNVANNSVTKKLSVEIDVLDPTDDTYSDFYEGKFITMALDAGNALLDPEDADAYLFYDQVYWSGSDLTKSSVLSTENGPELYTPYEGYTVLRFLTTSDGTVPRGDLVNDEWEILVIESEQLSADALDDSIDYLVDFTFGGEEVDVVDAYVGEKLSSLNSFGEDQDKADLSTGKLMETSQYGYLAPINPDIYSTTSDDAVEAGLPEGNIIPVNTIEYASNAEDSMADLLPYQLIVVWYDGGDDYYGAYVPANPLQYNIEYPDVSDCNGFITVSSALGSQSLYGDGTYQGDDDGEKYATLPSSDFINASIYYQNDSSAQGYNPNEEHALITDKNSNDDENFYTSEDGDAVFALRTDLNITADTQSNFTNSPELTSEAYVLVTYFDSDEEEYDMLVYKVYKETSPNDSTITDDDTDDFTDIGFDLVGYTAGDQISAPYPLTQVVGATSVPDFYQPDDDADFTPYWEDVNGDYWVVAGDSDFYGYFFYPMTGSFHFPELTDSDGTADYANGDIIPWFPTSLTLAIPDYDTGDDLESTYEAESDLNDGSADWAPVTWTLESEWPDNVAVLKIGESIIYSGGDFYDNNSFYPTLPTIDYDTEGTVDDDDDSYARFTLYKDESDYNNGETSVTLAYDATASEVESAIQTIYNGSDVADVSGEFPTWTVTFSSTDSQADLYVVPYDTDIANLTSDADFTVESATVTEGGSGESEVQVIYLSGLEDSAYWAITTTQGDDTNVSSSLPLNATATQVQVTLNDMNGGTGPFKTGTVTVTGESPAYTVTWNDAGSQGYLLEGDYAENDYPIEYVSVSQSIAGDSDTQEVQVITLTAQQVEGLPGVVEWDYSEIVFDELNPTGDSFTSLTEAQEKSTVRLVNMFETITVDIVDEDGTSATFSDSVTGDDEIFSIYSGEENDDYYYFYMFPSSLQTRLAFDPVTNQLAISGLLNGTNTSSLTFDSIEDSTNYTQPNIISGNDLSELFDSVLNEETWQSDTNSTEAMVATLESLYFASRNPNGVFASSVGSAPELQDSDDSDLDVYEYSWLVGLEDSDDDGDVELESLVGTGGVLTTNFSYLVQQYAAGEFDGSYVVIAENNNEDAGGAAVALEVIYVAPELVTGSVVTIEPSDAFTQKLTLRMSEDFGANDSYYDFDTSEVVDLVSFDWIYQLPDSSNDSYPQPPDDLDSDAEGWTLLSTETAQEINLENNTALLLTDYWFYARYDYTDSDSGTTVESLWAGSENSETTDGEYIPQLATGWVNRVLDSINYFENRYTDFESTLAPESWSSIIQQAGAPYSGSVSLSDDSDSIQDAGLIEFYTTIYDYAYDLADSAGVVSDVSDALLNAANRIAFLYYLLGNEAYADALDPMIGVVNHAVDPNFPSSGTDPQGHGLQNIALPPTAHAFDEMVIDLNQEELALLRGLALSEPDDPSTDQPSTGAYPVHNRLYWNMTGGLGQMAYTLNYAPVDFLYDGFLNEVDAEFQYPQGHGDAWGHYLSSLSVYYDLLSIDNFSWNYDSQAYTIDDSVVEVYYWNERRFAQTAAARAQAGIDILRRTFLDYYTENSEGQWIGYEDTNEYRGWGVVGWGRRVGQGAFFDWVTANALVPAAPAPEAGSFNLIYDGLVTDDIEVGAETTSNDETTYTMYDLDTIAENIEDALNDADVLGADAVSVESISNASGALLTFQITWAEAADTTVLEVDTSGLAQSSFGEVEEYTEGSADDNTASVQILTIQQDDRVFGTVSRSTVEDIAMIASRGVYVQDYTDRINEGLNPVGISPHATPFDIDPFSVLGNSTNDDLSGQFEQIYDRALDALRLAFRMYGLANVQKASLRSVERSTEQLRLEITTKDFQYRNLLKQFFGSPYTGTMGNGLLYDSDYTGPDYYLYNYLDNNVVNDYVTPLPSEAIVDFMDAFPINLKKTSGISSGASGDAGETLNTVFGHYFTSDGNTDRDLDIPYDGTDDLSDETQTASLEDALVMSFDGNLINLPLTASDYAYLAPDSWGQREFYGKIQIALTQMVREEGALRVSIKNYDNLIDAIQTKIALIQARYDIYDEVLTVLQDDGRKATGLRAASETLEGVGNGLRFYGDAVKGLTDIAKDGAPRRIGFTEDTNSVGRTITWILNNFGYVASRFSASASLSASGITGAAATDKEYHVEKAIFKDEYPYELQVQLEELEDLLNEEPKIRYEIFNNIEALRSAQQEYLAAEAEGNGHWGDRIGWNRKLAEATQKFKTQDMAFRIERNAVLQQYREAFEVAQRYIYLAAKAYDYETSLDPSDPAYIGPILDEILSTSFLGMISGPDSGNIDFTNGEPIFGQGGLAHALAWMDINFSQLEDQNGHTQPANEVLDFSLREELAGLEKTADNSTDQATYDSEWLTWLISGDNSTFYSDLQDNEYYNLYCRPWNSDGDATPGFVIDFSSTVSPGLDFFGGDLDGGDSAYDPTRFATRIYSVGIELENYDTINLAETPRCYLVPVGTDISRVPDSLSTEYRSWNVVEQKLPVPIPATNADLENAVYSPIIDGLDGYFGDIRLHSTFPASTEPYDADFDLDTLVTDNRLVGRSVWNTKWVLIIPLESMLYLSDADKENATSSDAYGYFLPNDGNGNVVNGSAEAQSGITDIILHLQTYSFSGN</sequence>
<protein>
    <submittedName>
        <fullName evidence="2">Uncharacterized protein</fullName>
    </submittedName>
</protein>
<keyword evidence="3" id="KW-1185">Reference proteome</keyword>
<evidence type="ECO:0000256" key="1">
    <source>
        <dbReference type="SAM" id="SignalP"/>
    </source>
</evidence>
<name>A0AAQ3LJV5_9BACT</name>